<proteinExistence type="predicted"/>
<feature type="non-terminal residue" evidence="1">
    <location>
        <position position="79"/>
    </location>
</feature>
<dbReference type="EMBL" id="JAWJAY010001460">
    <property type="protein sequence ID" value="MDV2888436.1"/>
    <property type="molecule type" value="Genomic_DNA"/>
</dbReference>
<organism evidence="1 2">
    <name type="scientific">Alkalihalophilus pseudofirmus</name>
    <name type="common">Bacillus pseudofirmus</name>
    <dbReference type="NCBI Taxonomy" id="79885"/>
    <lineage>
        <taxon>Bacteria</taxon>
        <taxon>Bacillati</taxon>
        <taxon>Bacillota</taxon>
        <taxon>Bacilli</taxon>
        <taxon>Bacillales</taxon>
        <taxon>Bacillaceae</taxon>
        <taxon>Alkalihalophilus</taxon>
    </lineage>
</organism>
<comment type="caution">
    <text evidence="1">The sequence shown here is derived from an EMBL/GenBank/DDBJ whole genome shotgun (WGS) entry which is preliminary data.</text>
</comment>
<dbReference type="AlphaFoldDB" id="A0AAJ2U6E4"/>
<feature type="non-terminal residue" evidence="1">
    <location>
        <position position="1"/>
    </location>
</feature>
<accession>A0AAJ2U6E4</accession>
<gene>
    <name evidence="1" type="ORF">RYX45_25060</name>
</gene>
<sequence length="79" mass="8951">GYLIDQFENYKLDPLSVVEEMRRLFDEMNESDFFDLDLSAAGDVSVAPVENEKTYAAMKLADQIRTYGHLAADIYPLGN</sequence>
<protein>
    <submittedName>
        <fullName evidence="1">Uncharacterized protein</fullName>
    </submittedName>
</protein>
<reference evidence="1" key="1">
    <citation type="submission" date="2023-10" db="EMBL/GenBank/DDBJ databases">
        <title>Screening of Alkalihalophilus pseudofirmusBZ-TG-HK211 and Its Alleviation of Salt Stress on Rapeseed Growth.</title>
        <authorList>
            <person name="Zhao B."/>
            <person name="Guo T."/>
        </authorList>
    </citation>
    <scope>NUCLEOTIDE SEQUENCE</scope>
    <source>
        <strain evidence="1">BZ-TG-HK211</strain>
    </source>
</reference>
<dbReference type="Proteomes" id="UP001285636">
    <property type="component" value="Unassembled WGS sequence"/>
</dbReference>
<dbReference type="RefSeq" id="WP_323468350.1">
    <property type="nucleotide sequence ID" value="NZ_JAWJAY010001460.1"/>
</dbReference>
<evidence type="ECO:0000313" key="2">
    <source>
        <dbReference type="Proteomes" id="UP001285636"/>
    </source>
</evidence>
<name>A0AAJ2U6E4_ALKPS</name>
<evidence type="ECO:0000313" key="1">
    <source>
        <dbReference type="EMBL" id="MDV2888436.1"/>
    </source>
</evidence>